<evidence type="ECO:0000259" key="1">
    <source>
        <dbReference type="Pfam" id="PF04994"/>
    </source>
</evidence>
<dbReference type="Proteomes" id="UP001164632">
    <property type="component" value="Chromosome"/>
</dbReference>
<dbReference type="EMBL" id="CP113257">
    <property type="protein sequence ID" value="WAE51734.1"/>
    <property type="molecule type" value="Genomic_DNA"/>
</dbReference>
<proteinExistence type="predicted"/>
<dbReference type="InterPro" id="IPR007077">
    <property type="entry name" value="TfoX_C"/>
</dbReference>
<dbReference type="GeneID" id="75211723"/>
<evidence type="ECO:0000313" key="2">
    <source>
        <dbReference type="EMBL" id="QPT17858.1"/>
    </source>
</evidence>
<gene>
    <name evidence="2" type="ORF">I6G34_00370</name>
    <name evidence="3" type="ORF">OSV15_19000</name>
</gene>
<organism evidence="3 5">
    <name type="scientific">Stutzerimonas frequens</name>
    <dbReference type="NCBI Taxonomy" id="2968969"/>
    <lineage>
        <taxon>Bacteria</taxon>
        <taxon>Pseudomonadati</taxon>
        <taxon>Pseudomonadota</taxon>
        <taxon>Gammaproteobacteria</taxon>
        <taxon>Pseudomonadales</taxon>
        <taxon>Pseudomonadaceae</taxon>
        <taxon>Stutzerimonas</taxon>
    </lineage>
</organism>
<protein>
    <submittedName>
        <fullName evidence="3">TfoX/Sxy family protein</fullName>
    </submittedName>
</protein>
<keyword evidence="4" id="KW-1185">Reference proteome</keyword>
<reference evidence="2 4" key="1">
    <citation type="submission" date="2020-12" db="EMBL/GenBank/DDBJ databases">
        <title>FDA dAtabase for Regulatory Grade micrObial Sequences (FDA-ARGOS): Supporting development and validation of Infectious Disease Dx tests.</title>
        <authorList>
            <person name="Sproer C."/>
            <person name="Gronow S."/>
            <person name="Severitt S."/>
            <person name="Schroder I."/>
            <person name="Tallon L."/>
            <person name="Sadzewicz L."/>
            <person name="Zhao X."/>
            <person name="Boylan J."/>
            <person name="Ott S."/>
            <person name="Bowen H."/>
            <person name="Vavikolanu K."/>
            <person name="Mehta A."/>
            <person name="Aluvathingal J."/>
            <person name="Nadendla S."/>
            <person name="Lowell S."/>
            <person name="Myers T."/>
            <person name="Yan Y."/>
            <person name="Sichtig H."/>
        </authorList>
    </citation>
    <scope>NUCLEOTIDE SEQUENCE [LARGE SCALE GENOMIC DNA]</scope>
    <source>
        <strain evidence="2 4">FDAARGOS_877</strain>
    </source>
</reference>
<evidence type="ECO:0000313" key="5">
    <source>
        <dbReference type="Proteomes" id="UP001164632"/>
    </source>
</evidence>
<dbReference type="PANTHER" id="PTHR36121:SF1">
    <property type="entry name" value="PROTEIN SXY"/>
    <property type="match status" value="1"/>
</dbReference>
<dbReference type="PANTHER" id="PTHR36121">
    <property type="entry name" value="PROTEIN SXY"/>
    <property type="match status" value="1"/>
</dbReference>
<dbReference type="InterPro" id="IPR047525">
    <property type="entry name" value="TfoX-like"/>
</dbReference>
<dbReference type="AlphaFoldDB" id="A0AA47HXD8"/>
<dbReference type="RefSeq" id="WP_063540405.1">
    <property type="nucleotide sequence ID" value="NZ_CP029772.1"/>
</dbReference>
<feature type="domain" description="TfoX C-terminal" evidence="1">
    <location>
        <begin position="1"/>
        <end position="80"/>
    </location>
</feature>
<sequence>MHDELLSLRNLGKTSVQWLHASGIHTRDDLRRLGSVSSYRAVKARGFAASKVLLYAIEGALRDVPWQQLPSPLKDELNRNLSNEPDN</sequence>
<dbReference type="Gene3D" id="1.10.150.20">
    <property type="entry name" value="5' to 3' exonuclease, C-terminal subdomain"/>
    <property type="match status" value="1"/>
</dbReference>
<dbReference type="Pfam" id="PF04994">
    <property type="entry name" value="TfoX_C"/>
    <property type="match status" value="1"/>
</dbReference>
<accession>A0AA47HXD8</accession>
<evidence type="ECO:0000313" key="3">
    <source>
        <dbReference type="EMBL" id="WAE51734.1"/>
    </source>
</evidence>
<name>A0AA47HXD8_9GAMM</name>
<reference evidence="3" key="2">
    <citation type="submission" date="2022-11" db="EMBL/GenBank/DDBJ databases">
        <title>Genomic of Pseudomonas TF18.</title>
        <authorList>
            <person name="Liu T."/>
        </authorList>
    </citation>
    <scope>NUCLEOTIDE SEQUENCE</scope>
    <source>
        <strain evidence="3">TF18</strain>
    </source>
</reference>
<evidence type="ECO:0000313" key="4">
    <source>
        <dbReference type="Proteomes" id="UP000595058"/>
    </source>
</evidence>
<dbReference type="EMBL" id="CP065720">
    <property type="protein sequence ID" value="QPT17858.1"/>
    <property type="molecule type" value="Genomic_DNA"/>
</dbReference>
<dbReference type="Proteomes" id="UP000595058">
    <property type="component" value="Chromosome"/>
</dbReference>